<reference evidence="4 5" key="1">
    <citation type="submission" date="2019-05" db="EMBL/GenBank/DDBJ databases">
        <title>Emergence of the Ug99 lineage of the wheat stem rust pathogen through somatic hybridization.</title>
        <authorList>
            <person name="Li F."/>
            <person name="Upadhyaya N.M."/>
            <person name="Sperschneider J."/>
            <person name="Matny O."/>
            <person name="Nguyen-Phuc H."/>
            <person name="Mago R."/>
            <person name="Raley C."/>
            <person name="Miller M.E."/>
            <person name="Silverstein K.A.T."/>
            <person name="Henningsen E."/>
            <person name="Hirsch C.D."/>
            <person name="Visser B."/>
            <person name="Pretorius Z.A."/>
            <person name="Steffenson B.J."/>
            <person name="Schwessinger B."/>
            <person name="Dodds P.N."/>
            <person name="Figueroa M."/>
        </authorList>
    </citation>
    <scope>NUCLEOTIDE SEQUENCE [LARGE SCALE GENOMIC DNA]</scope>
    <source>
        <strain evidence="2">21-0</strain>
        <strain evidence="3 5">Ug99</strain>
    </source>
</reference>
<keyword evidence="4" id="KW-1185">Reference proteome</keyword>
<evidence type="ECO:0000313" key="2">
    <source>
        <dbReference type="EMBL" id="KAA1097618.1"/>
    </source>
</evidence>
<evidence type="ECO:0000313" key="4">
    <source>
        <dbReference type="Proteomes" id="UP000324748"/>
    </source>
</evidence>
<feature type="compositionally biased region" description="Polar residues" evidence="1">
    <location>
        <begin position="100"/>
        <end position="110"/>
    </location>
</feature>
<comment type="caution">
    <text evidence="2">The sequence shown here is derived from an EMBL/GenBank/DDBJ whole genome shotgun (WGS) entry which is preliminary data.</text>
</comment>
<accession>A0A5B0PBA7</accession>
<dbReference type="Proteomes" id="UP000325313">
    <property type="component" value="Unassembled WGS sequence"/>
</dbReference>
<feature type="region of interest" description="Disordered" evidence="1">
    <location>
        <begin position="67"/>
        <end position="120"/>
    </location>
</feature>
<evidence type="ECO:0000313" key="3">
    <source>
        <dbReference type="EMBL" id="KAA1134003.1"/>
    </source>
</evidence>
<gene>
    <name evidence="2" type="ORF">PGT21_013606</name>
    <name evidence="3" type="ORF">PGTUg99_012391</name>
</gene>
<proteinExistence type="predicted"/>
<dbReference type="AlphaFoldDB" id="A0A5B0PBA7"/>
<protein>
    <submittedName>
        <fullName evidence="2">Uncharacterized protein</fullName>
    </submittedName>
</protein>
<dbReference type="EMBL" id="VDEP01000069">
    <property type="protein sequence ID" value="KAA1134003.1"/>
    <property type="molecule type" value="Genomic_DNA"/>
</dbReference>
<evidence type="ECO:0000256" key="1">
    <source>
        <dbReference type="SAM" id="MobiDB-lite"/>
    </source>
</evidence>
<feature type="compositionally biased region" description="Polar residues" evidence="1">
    <location>
        <begin position="72"/>
        <end position="84"/>
    </location>
</feature>
<evidence type="ECO:0000313" key="5">
    <source>
        <dbReference type="Proteomes" id="UP000325313"/>
    </source>
</evidence>
<sequence length="120" mass="13291">MSHSLRVLNWPADGPRDLANVPPDRHLSGRVPRIPLSRRIKRSTQRINQIPARPPMRNIPRTSLVEGGLMRTPSQPMHDSQIIASSRRRLEYPPVASRPSARSGSLTQLRPVSGMPAPGA</sequence>
<name>A0A5B0PBA7_PUCGR</name>
<organism evidence="2 4">
    <name type="scientific">Puccinia graminis f. sp. tritici</name>
    <dbReference type="NCBI Taxonomy" id="56615"/>
    <lineage>
        <taxon>Eukaryota</taxon>
        <taxon>Fungi</taxon>
        <taxon>Dikarya</taxon>
        <taxon>Basidiomycota</taxon>
        <taxon>Pucciniomycotina</taxon>
        <taxon>Pucciniomycetes</taxon>
        <taxon>Pucciniales</taxon>
        <taxon>Pucciniaceae</taxon>
        <taxon>Puccinia</taxon>
    </lineage>
</organism>
<dbReference type="Proteomes" id="UP000324748">
    <property type="component" value="Unassembled WGS sequence"/>
</dbReference>
<dbReference type="EMBL" id="VSWC01000066">
    <property type="protein sequence ID" value="KAA1097618.1"/>
    <property type="molecule type" value="Genomic_DNA"/>
</dbReference>